<feature type="compositionally biased region" description="Low complexity" evidence="1">
    <location>
        <begin position="1"/>
        <end position="25"/>
    </location>
</feature>
<proteinExistence type="predicted"/>
<reference evidence="3" key="1">
    <citation type="submission" date="2016-11" db="UniProtKB">
        <authorList>
            <consortium name="WormBaseParasite"/>
        </authorList>
    </citation>
    <scope>IDENTIFICATION</scope>
</reference>
<dbReference type="PANTHER" id="PTHR21504">
    <property type="entry name" value="IG-LIKE DOMAIN-CONTAINING PROTEIN-RELATED-RELATED"/>
    <property type="match status" value="1"/>
</dbReference>
<dbReference type="GO" id="GO:0006914">
    <property type="term" value="P:autophagy"/>
    <property type="evidence" value="ECO:0007669"/>
    <property type="project" value="InterPro"/>
</dbReference>
<evidence type="ECO:0000313" key="2">
    <source>
        <dbReference type="Proteomes" id="UP000095282"/>
    </source>
</evidence>
<dbReference type="PANTHER" id="PTHR21504:SF1">
    <property type="entry name" value="IG-LIKE DOMAIN-CONTAINING PROTEIN-RELATED"/>
    <property type="match status" value="1"/>
</dbReference>
<dbReference type="InterPro" id="IPR039908">
    <property type="entry name" value="Sepa-1"/>
</dbReference>
<accession>A0A1I7TEU4</accession>
<sequence>MSIPSSMTSSITSITSDSSEDTSSIQNPKKILPGSGRNVFCPVSNLTLFHIENSFSVFHFDPRSKRPVKHNCIECVPQVKEEELNPLYAVKDTDSDEYVIFMKNKISKKIQQFVLTESGAFREVDRPDIEFNPMIRSSPFFTIHFGREQVVIQKDEQSKTWKKMRFGMEREEIGPLPIETLMIQEMRKEESIGGIHGSIPYYQIIFCSHNQKSILKIHSDGVLKNFSIDEKSEEFIEVEDCISCLNQITENDLIPKYTEYHQPTGNIIIHVRNTASRKFEKYIFNAITGGFEEVDYPDVVYDRHHDSFSPVVLTVKSPVYEGNFVIHRNWQGRIIKHLMTTHGNFLINPYKVTTLQRD</sequence>
<feature type="region of interest" description="Disordered" evidence="1">
    <location>
        <begin position="1"/>
        <end position="30"/>
    </location>
</feature>
<evidence type="ECO:0000256" key="1">
    <source>
        <dbReference type="SAM" id="MobiDB-lite"/>
    </source>
</evidence>
<dbReference type="Proteomes" id="UP000095282">
    <property type="component" value="Unplaced"/>
</dbReference>
<evidence type="ECO:0000313" key="3">
    <source>
        <dbReference type="WBParaSite" id="Csp11.Scaffold595.g5245.t1"/>
    </source>
</evidence>
<dbReference type="AlphaFoldDB" id="A0A1I7TEU4"/>
<protein>
    <submittedName>
        <fullName evidence="3">Wsv526</fullName>
    </submittedName>
</protein>
<keyword evidence="2" id="KW-1185">Reference proteome</keyword>
<name>A0A1I7TEU4_9PELO</name>
<organism evidence="2 3">
    <name type="scientific">Caenorhabditis tropicalis</name>
    <dbReference type="NCBI Taxonomy" id="1561998"/>
    <lineage>
        <taxon>Eukaryota</taxon>
        <taxon>Metazoa</taxon>
        <taxon>Ecdysozoa</taxon>
        <taxon>Nematoda</taxon>
        <taxon>Chromadorea</taxon>
        <taxon>Rhabditida</taxon>
        <taxon>Rhabditina</taxon>
        <taxon>Rhabditomorpha</taxon>
        <taxon>Rhabditoidea</taxon>
        <taxon>Rhabditidae</taxon>
        <taxon>Peloderinae</taxon>
        <taxon>Caenorhabditis</taxon>
    </lineage>
</organism>
<dbReference type="WBParaSite" id="Csp11.Scaffold595.g5245.t1">
    <property type="protein sequence ID" value="Csp11.Scaffold595.g5245.t1"/>
    <property type="gene ID" value="Csp11.Scaffold595.g5245"/>
</dbReference>